<dbReference type="InterPro" id="IPR000719">
    <property type="entry name" value="Prot_kinase_dom"/>
</dbReference>
<keyword evidence="7 10" id="KW-0067">ATP-binding</keyword>
<evidence type="ECO:0000256" key="3">
    <source>
        <dbReference type="ARBA" id="ARBA00022553"/>
    </source>
</evidence>
<dbReference type="InterPro" id="IPR017348">
    <property type="entry name" value="PIM1/2/3"/>
</dbReference>
<dbReference type="Proteomes" id="UP000694546">
    <property type="component" value="Chromosome 14"/>
</dbReference>
<comment type="catalytic activity">
    <reaction evidence="9 10">
        <text>L-seryl-[protein] + ATP = O-phospho-L-seryl-[protein] + ADP + H(+)</text>
        <dbReference type="Rhea" id="RHEA:17989"/>
        <dbReference type="Rhea" id="RHEA-COMP:9863"/>
        <dbReference type="Rhea" id="RHEA-COMP:11604"/>
        <dbReference type="ChEBI" id="CHEBI:15378"/>
        <dbReference type="ChEBI" id="CHEBI:29999"/>
        <dbReference type="ChEBI" id="CHEBI:30616"/>
        <dbReference type="ChEBI" id="CHEBI:83421"/>
        <dbReference type="ChEBI" id="CHEBI:456216"/>
        <dbReference type="EC" id="2.7.11.1"/>
    </reaction>
</comment>
<evidence type="ECO:0000259" key="14">
    <source>
        <dbReference type="PROSITE" id="PS50011"/>
    </source>
</evidence>
<dbReference type="InterPro" id="IPR011009">
    <property type="entry name" value="Kinase-like_dom_sf"/>
</dbReference>
<protein>
    <recommendedName>
        <fullName evidence="10">Serine/threonine-protein kinase</fullName>
        <ecNumber evidence="10">2.7.11.1</ecNumber>
    </recommendedName>
</protein>
<feature type="compositionally biased region" description="Basic residues" evidence="13">
    <location>
        <begin position="193"/>
        <end position="206"/>
    </location>
</feature>
<dbReference type="GO" id="GO:0005737">
    <property type="term" value="C:cytoplasm"/>
    <property type="evidence" value="ECO:0007669"/>
    <property type="project" value="UniProtKB-UniRule"/>
</dbReference>
<dbReference type="SMART" id="SM00220">
    <property type="entry name" value="S_TKc"/>
    <property type="match status" value="1"/>
</dbReference>
<dbReference type="PROSITE" id="PS00108">
    <property type="entry name" value="PROTEIN_KINASE_ST"/>
    <property type="match status" value="1"/>
</dbReference>
<evidence type="ECO:0000256" key="7">
    <source>
        <dbReference type="ARBA" id="ARBA00022840"/>
    </source>
</evidence>
<evidence type="ECO:0000256" key="11">
    <source>
        <dbReference type="PIRSR" id="PIRSR037993-1"/>
    </source>
</evidence>
<dbReference type="GO" id="GO:0007346">
    <property type="term" value="P:regulation of mitotic cell cycle"/>
    <property type="evidence" value="ECO:0007669"/>
    <property type="project" value="TreeGrafter"/>
</dbReference>
<sequence length="298" mass="34181">MLRAAEDQPDPEGPGAVVLLLDWFQLDQELLLVQERPDASVDLRAYMRSKGSTLQEQEAKMILHQVVEGIQGLHSRSVLHRDIKPENLLVETGSDTPRVRIIDLGCGCLHNNEVYLEFDGTDSHIPPEWYARGAYRADPMTVWQLGVLLYEMLTGHVPFQTSTEIIWKKLPRIESDISPSETHIHTRAFIHKHARTHTRTHTRTRTHTTCTHTHTQPRTHKQQHDLALEQASLQNTRTHEQHKAMHPDPLPGVHIVTRLVSSPDCKDFLKRCLTKRALGRPLLQSLLLHPWLRGARRL</sequence>
<comment type="catalytic activity">
    <reaction evidence="8 10">
        <text>L-threonyl-[protein] + ATP = O-phospho-L-threonyl-[protein] + ADP + H(+)</text>
        <dbReference type="Rhea" id="RHEA:46608"/>
        <dbReference type="Rhea" id="RHEA-COMP:11060"/>
        <dbReference type="Rhea" id="RHEA-COMP:11605"/>
        <dbReference type="ChEBI" id="CHEBI:15378"/>
        <dbReference type="ChEBI" id="CHEBI:30013"/>
        <dbReference type="ChEBI" id="CHEBI:30616"/>
        <dbReference type="ChEBI" id="CHEBI:61977"/>
        <dbReference type="ChEBI" id="CHEBI:456216"/>
        <dbReference type="EC" id="2.7.11.1"/>
    </reaction>
</comment>
<keyword evidence="3" id="KW-0597">Phosphoprotein</keyword>
<dbReference type="PROSITE" id="PS50011">
    <property type="entry name" value="PROTEIN_KINASE_DOM"/>
    <property type="match status" value="1"/>
</dbReference>
<dbReference type="Pfam" id="PF00069">
    <property type="entry name" value="Pkinase"/>
    <property type="match status" value="1"/>
</dbReference>
<dbReference type="GO" id="GO:0043066">
    <property type="term" value="P:negative regulation of apoptotic process"/>
    <property type="evidence" value="ECO:0007669"/>
    <property type="project" value="UniProtKB-UniRule"/>
</dbReference>
<dbReference type="EC" id="2.7.11.1" evidence="10"/>
<reference evidence="15" key="1">
    <citation type="submission" date="2025-08" db="UniProtKB">
        <authorList>
            <consortium name="Ensembl"/>
        </authorList>
    </citation>
    <scope>IDENTIFICATION</scope>
</reference>
<dbReference type="GO" id="GO:0106310">
    <property type="term" value="F:protein serine kinase activity"/>
    <property type="evidence" value="ECO:0007669"/>
    <property type="project" value="UniProtKB-UniRule"/>
</dbReference>
<dbReference type="InterPro" id="IPR008271">
    <property type="entry name" value="Ser/Thr_kinase_AS"/>
</dbReference>
<reference evidence="15" key="2">
    <citation type="submission" date="2025-09" db="UniProtKB">
        <authorList>
            <consortium name="Ensembl"/>
        </authorList>
    </citation>
    <scope>IDENTIFICATION</scope>
</reference>
<evidence type="ECO:0000256" key="5">
    <source>
        <dbReference type="ARBA" id="ARBA00022741"/>
    </source>
</evidence>
<feature type="binding site" evidence="12">
    <location>
        <position position="35"/>
    </location>
    <ligand>
        <name>ATP</name>
        <dbReference type="ChEBI" id="CHEBI:30616"/>
    </ligand>
</feature>
<dbReference type="InterPro" id="IPR051138">
    <property type="entry name" value="PIM_Ser/Thr_kinase"/>
</dbReference>
<feature type="binding site" evidence="12">
    <location>
        <position position="42"/>
    </location>
    <ligand>
        <name>ATP</name>
        <dbReference type="ChEBI" id="CHEBI:30616"/>
    </ligand>
</feature>
<keyword evidence="4 10" id="KW-0808">Transferase</keyword>
<dbReference type="AlphaFoldDB" id="A0A8C5BAY2"/>
<dbReference type="GO" id="GO:0005524">
    <property type="term" value="F:ATP binding"/>
    <property type="evidence" value="ECO:0007669"/>
    <property type="project" value="UniProtKB-UniRule"/>
</dbReference>
<dbReference type="PIRSF" id="PIRSF037993">
    <property type="entry name" value="STPK_Pim-1"/>
    <property type="match status" value="1"/>
</dbReference>
<evidence type="ECO:0000256" key="9">
    <source>
        <dbReference type="ARBA" id="ARBA00048679"/>
    </source>
</evidence>
<keyword evidence="16" id="KW-1185">Reference proteome</keyword>
<evidence type="ECO:0000256" key="8">
    <source>
        <dbReference type="ARBA" id="ARBA00047899"/>
    </source>
</evidence>
<keyword evidence="5 10" id="KW-0547">Nucleotide-binding</keyword>
<evidence type="ECO:0000256" key="10">
    <source>
        <dbReference type="PIRNR" id="PIRNR037993"/>
    </source>
</evidence>
<accession>A0A8C5BAY2</accession>
<dbReference type="Gene3D" id="1.10.510.10">
    <property type="entry name" value="Transferase(Phosphotransferase) domain 1"/>
    <property type="match status" value="1"/>
</dbReference>
<evidence type="ECO:0000256" key="6">
    <source>
        <dbReference type="ARBA" id="ARBA00022777"/>
    </source>
</evidence>
<organism evidence="15 16">
    <name type="scientific">Gadus morhua</name>
    <name type="common">Atlantic cod</name>
    <dbReference type="NCBI Taxonomy" id="8049"/>
    <lineage>
        <taxon>Eukaryota</taxon>
        <taxon>Metazoa</taxon>
        <taxon>Chordata</taxon>
        <taxon>Craniata</taxon>
        <taxon>Vertebrata</taxon>
        <taxon>Euteleostomi</taxon>
        <taxon>Actinopterygii</taxon>
        <taxon>Neopterygii</taxon>
        <taxon>Teleostei</taxon>
        <taxon>Neoteleostei</taxon>
        <taxon>Acanthomorphata</taxon>
        <taxon>Zeiogadaria</taxon>
        <taxon>Gadariae</taxon>
        <taxon>Gadiformes</taxon>
        <taxon>Gadoidei</taxon>
        <taxon>Gadidae</taxon>
        <taxon>Gadus</taxon>
    </lineage>
</organism>
<evidence type="ECO:0000313" key="15">
    <source>
        <dbReference type="Ensembl" id="ENSGMOP00000043694.1"/>
    </source>
</evidence>
<keyword evidence="2 10" id="KW-0723">Serine/threonine-protein kinase</keyword>
<evidence type="ECO:0000256" key="4">
    <source>
        <dbReference type="ARBA" id="ARBA00022679"/>
    </source>
</evidence>
<comment type="function">
    <text evidence="10">Proto-oncogene with serine/threonine kinase activity involved in cell survival and cell proliferation.</text>
</comment>
<dbReference type="PANTHER" id="PTHR22984">
    <property type="entry name" value="SERINE/THREONINE-PROTEIN KINASE PIM"/>
    <property type="match status" value="1"/>
</dbReference>
<feature type="region of interest" description="Disordered" evidence="13">
    <location>
        <begin position="193"/>
        <end position="221"/>
    </location>
</feature>
<proteinExistence type="inferred from homology"/>
<dbReference type="GeneTree" id="ENSGT00950000182996"/>
<evidence type="ECO:0000256" key="13">
    <source>
        <dbReference type="SAM" id="MobiDB-lite"/>
    </source>
</evidence>
<keyword evidence="6 10" id="KW-0418">Kinase</keyword>
<evidence type="ECO:0000256" key="12">
    <source>
        <dbReference type="PIRSR" id="PIRSR037993-2"/>
    </source>
</evidence>
<feature type="domain" description="Protein kinase" evidence="14">
    <location>
        <begin position="1"/>
        <end position="292"/>
    </location>
</feature>
<evidence type="ECO:0000256" key="2">
    <source>
        <dbReference type="ARBA" id="ARBA00022527"/>
    </source>
</evidence>
<dbReference type="SUPFAM" id="SSF56112">
    <property type="entry name" value="Protein kinase-like (PK-like)"/>
    <property type="match status" value="1"/>
</dbReference>
<dbReference type="PANTHER" id="PTHR22984:SF11">
    <property type="entry name" value="AURORA KINASE-RELATED"/>
    <property type="match status" value="1"/>
</dbReference>
<dbReference type="Ensembl" id="ENSGMOT00000058298.1">
    <property type="protein sequence ID" value="ENSGMOP00000043694.1"/>
    <property type="gene ID" value="ENSGMOG00000027610.1"/>
</dbReference>
<comment type="similarity">
    <text evidence="1 10">Belongs to the protein kinase superfamily. CAMK Ser/Thr protein kinase family. PIM subfamily.</text>
</comment>
<dbReference type="GO" id="GO:0004674">
    <property type="term" value="F:protein serine/threonine kinase activity"/>
    <property type="evidence" value="ECO:0007669"/>
    <property type="project" value="UniProtKB-UniRule"/>
</dbReference>
<name>A0A8C5BAY2_GADMO</name>
<evidence type="ECO:0000256" key="1">
    <source>
        <dbReference type="ARBA" id="ARBA00005505"/>
    </source>
</evidence>
<feature type="active site" description="Proton acceptor" evidence="11">
    <location>
        <position position="82"/>
    </location>
</feature>
<evidence type="ECO:0000313" key="16">
    <source>
        <dbReference type="Proteomes" id="UP000694546"/>
    </source>
</evidence>